<keyword evidence="2" id="KW-1185">Reference proteome</keyword>
<organism evidence="1 2">
    <name type="scientific">Lophiotrema nucula</name>
    <dbReference type="NCBI Taxonomy" id="690887"/>
    <lineage>
        <taxon>Eukaryota</taxon>
        <taxon>Fungi</taxon>
        <taxon>Dikarya</taxon>
        <taxon>Ascomycota</taxon>
        <taxon>Pezizomycotina</taxon>
        <taxon>Dothideomycetes</taxon>
        <taxon>Pleosporomycetidae</taxon>
        <taxon>Pleosporales</taxon>
        <taxon>Lophiotremataceae</taxon>
        <taxon>Lophiotrema</taxon>
    </lineage>
</organism>
<evidence type="ECO:0000313" key="1">
    <source>
        <dbReference type="EMBL" id="KAF2110038.1"/>
    </source>
</evidence>
<proteinExistence type="predicted"/>
<name>A0A6A5YVD5_9PLEO</name>
<dbReference type="Proteomes" id="UP000799770">
    <property type="component" value="Unassembled WGS sequence"/>
</dbReference>
<dbReference type="AlphaFoldDB" id="A0A6A5YVD5"/>
<gene>
    <name evidence="1" type="ORF">BDV96DRAFT_584207</name>
</gene>
<dbReference type="OrthoDB" id="9997739at2759"/>
<reference evidence="1" key="1">
    <citation type="journal article" date="2020" name="Stud. Mycol.">
        <title>101 Dothideomycetes genomes: a test case for predicting lifestyles and emergence of pathogens.</title>
        <authorList>
            <person name="Haridas S."/>
            <person name="Albert R."/>
            <person name="Binder M."/>
            <person name="Bloem J."/>
            <person name="Labutti K."/>
            <person name="Salamov A."/>
            <person name="Andreopoulos B."/>
            <person name="Baker S."/>
            <person name="Barry K."/>
            <person name="Bills G."/>
            <person name="Bluhm B."/>
            <person name="Cannon C."/>
            <person name="Castanera R."/>
            <person name="Culley D."/>
            <person name="Daum C."/>
            <person name="Ezra D."/>
            <person name="Gonzalez J."/>
            <person name="Henrissat B."/>
            <person name="Kuo A."/>
            <person name="Liang C."/>
            <person name="Lipzen A."/>
            <person name="Lutzoni F."/>
            <person name="Magnuson J."/>
            <person name="Mondo S."/>
            <person name="Nolan M."/>
            <person name="Ohm R."/>
            <person name="Pangilinan J."/>
            <person name="Park H.-J."/>
            <person name="Ramirez L."/>
            <person name="Alfaro M."/>
            <person name="Sun H."/>
            <person name="Tritt A."/>
            <person name="Yoshinaga Y."/>
            <person name="Zwiers L.-H."/>
            <person name="Turgeon B."/>
            <person name="Goodwin S."/>
            <person name="Spatafora J."/>
            <person name="Crous P."/>
            <person name="Grigoriev I."/>
        </authorList>
    </citation>
    <scope>NUCLEOTIDE SEQUENCE</scope>
    <source>
        <strain evidence="1">CBS 627.86</strain>
    </source>
</reference>
<evidence type="ECO:0008006" key="3">
    <source>
        <dbReference type="Google" id="ProtNLM"/>
    </source>
</evidence>
<evidence type="ECO:0000313" key="2">
    <source>
        <dbReference type="Proteomes" id="UP000799770"/>
    </source>
</evidence>
<accession>A0A6A5YVD5</accession>
<sequence length="168" mass="19548">MDSLTIDELMRSSALDKEKQLQRRLLCSKIELEDVVKTMSKLYEPVTNESWEDDMAPVLIGHARLYVFGEQHLVYNLKSLALFKLHKVLMHLTVFGTTPRAITELARYVYDNTLTNEGSDDMDPLRKIIVEFVAIHFPFYEQSPFHKDLMREGGDYPVDLLNVVAKWR</sequence>
<protein>
    <recommendedName>
        <fullName evidence="3">BTB domain-containing protein</fullName>
    </recommendedName>
</protein>
<dbReference type="EMBL" id="ML977339">
    <property type="protein sequence ID" value="KAF2110038.1"/>
    <property type="molecule type" value="Genomic_DNA"/>
</dbReference>